<keyword evidence="2" id="KW-1185">Reference proteome</keyword>
<dbReference type="EMBL" id="BOON01000059">
    <property type="protein sequence ID" value="GII25813.1"/>
    <property type="molecule type" value="Genomic_DNA"/>
</dbReference>
<dbReference type="AlphaFoldDB" id="A0A8J3TG39"/>
<dbReference type="PANTHER" id="PTHR34796">
    <property type="entry name" value="EXPRESSED PROTEIN"/>
    <property type="match status" value="1"/>
</dbReference>
<dbReference type="InterPro" id="IPR023203">
    <property type="entry name" value="TTHA0068_sf"/>
</dbReference>
<evidence type="ECO:0000313" key="1">
    <source>
        <dbReference type="EMBL" id="GII25813.1"/>
    </source>
</evidence>
<dbReference type="SUPFAM" id="SSF140663">
    <property type="entry name" value="TTHA0068-like"/>
    <property type="match status" value="1"/>
</dbReference>
<gene>
    <name evidence="1" type="ORF">Pme01_54100</name>
</gene>
<evidence type="ECO:0008006" key="3">
    <source>
        <dbReference type="Google" id="ProtNLM"/>
    </source>
</evidence>
<dbReference type="Pfam" id="PF03745">
    <property type="entry name" value="DUF309"/>
    <property type="match status" value="1"/>
</dbReference>
<reference evidence="1" key="1">
    <citation type="submission" date="2021-01" db="EMBL/GenBank/DDBJ databases">
        <title>Whole genome shotgun sequence of Planosporangium mesophilum NBRC 109066.</title>
        <authorList>
            <person name="Komaki H."/>
            <person name="Tamura T."/>
        </authorList>
    </citation>
    <scope>NUCLEOTIDE SEQUENCE</scope>
    <source>
        <strain evidence="1">NBRC 109066</strain>
    </source>
</reference>
<comment type="caution">
    <text evidence="1">The sequence shown here is derived from an EMBL/GenBank/DDBJ whole genome shotgun (WGS) entry which is preliminary data.</text>
</comment>
<proteinExistence type="predicted"/>
<evidence type="ECO:0000313" key="2">
    <source>
        <dbReference type="Proteomes" id="UP000599074"/>
    </source>
</evidence>
<sequence length="106" mass="11350">MLAQTLLDSGRAFAAHEVLEAAWKAAPDTERDLWQGLAQICVGITHAQRGNVAGAARLMDRGAGRLRRYAADPPYGIDVSGVLAWHARHATDPAAAEPPRLTVIMP</sequence>
<organism evidence="1 2">
    <name type="scientific">Planosporangium mesophilum</name>
    <dbReference type="NCBI Taxonomy" id="689768"/>
    <lineage>
        <taxon>Bacteria</taxon>
        <taxon>Bacillati</taxon>
        <taxon>Actinomycetota</taxon>
        <taxon>Actinomycetes</taxon>
        <taxon>Micromonosporales</taxon>
        <taxon>Micromonosporaceae</taxon>
        <taxon>Planosporangium</taxon>
    </lineage>
</organism>
<protein>
    <recommendedName>
        <fullName evidence="3">DUF309 domain-containing protein</fullName>
    </recommendedName>
</protein>
<dbReference type="InterPro" id="IPR005500">
    <property type="entry name" value="DUF309"/>
</dbReference>
<dbReference type="Proteomes" id="UP000599074">
    <property type="component" value="Unassembled WGS sequence"/>
</dbReference>
<name>A0A8J3TG39_9ACTN</name>
<dbReference type="Gene3D" id="1.10.3450.10">
    <property type="entry name" value="TTHA0068-like"/>
    <property type="match status" value="1"/>
</dbReference>
<accession>A0A8J3TG39</accession>
<dbReference type="PANTHER" id="PTHR34796:SF1">
    <property type="entry name" value="EXPRESSED PROTEIN"/>
    <property type="match status" value="1"/>
</dbReference>